<proteinExistence type="predicted"/>
<feature type="domain" description="Zn(2)-C6 fungal-type" evidence="7">
    <location>
        <begin position="35"/>
        <end position="63"/>
    </location>
</feature>
<dbReference type="GO" id="GO:0003677">
    <property type="term" value="F:DNA binding"/>
    <property type="evidence" value="ECO:0007669"/>
    <property type="project" value="UniProtKB-KW"/>
</dbReference>
<keyword evidence="3" id="KW-0805">Transcription regulation</keyword>
<dbReference type="PANTHER" id="PTHR36206:SF12">
    <property type="entry name" value="ASPERCRYPTIN BIOSYNTHESIS CLUSTER-SPECIFIC TRANSCRIPTION REGULATOR ATNN-RELATED"/>
    <property type="match status" value="1"/>
</dbReference>
<dbReference type="EMBL" id="JAGMVJ010000007">
    <property type="protein sequence ID" value="KAH7089012.1"/>
    <property type="molecule type" value="Genomic_DNA"/>
</dbReference>
<dbReference type="GO" id="GO:0000981">
    <property type="term" value="F:DNA-binding transcription factor activity, RNA polymerase II-specific"/>
    <property type="evidence" value="ECO:0007669"/>
    <property type="project" value="InterPro"/>
</dbReference>
<evidence type="ECO:0000256" key="4">
    <source>
        <dbReference type="ARBA" id="ARBA00023125"/>
    </source>
</evidence>
<dbReference type="AlphaFoldDB" id="A0A8K0R859"/>
<keyword evidence="2" id="KW-0862">Zinc</keyword>
<name>A0A8K0R859_9PLEO</name>
<dbReference type="Pfam" id="PF11951">
    <property type="entry name" value="Fungal_trans_2"/>
    <property type="match status" value="1"/>
</dbReference>
<evidence type="ECO:0000256" key="6">
    <source>
        <dbReference type="ARBA" id="ARBA00023242"/>
    </source>
</evidence>
<dbReference type="GO" id="GO:0008270">
    <property type="term" value="F:zinc ion binding"/>
    <property type="evidence" value="ECO:0007669"/>
    <property type="project" value="InterPro"/>
</dbReference>
<dbReference type="InterPro" id="IPR001138">
    <property type="entry name" value="Zn2Cys6_DnaBD"/>
</dbReference>
<dbReference type="SMART" id="SM00066">
    <property type="entry name" value="GAL4"/>
    <property type="match status" value="1"/>
</dbReference>
<accession>A0A8K0R859</accession>
<dbReference type="CDD" id="cd00067">
    <property type="entry name" value="GAL4"/>
    <property type="match status" value="1"/>
</dbReference>
<dbReference type="PROSITE" id="PS50048">
    <property type="entry name" value="ZN2_CY6_FUNGAL_2"/>
    <property type="match status" value="1"/>
</dbReference>
<keyword evidence="9" id="KW-1185">Reference proteome</keyword>
<evidence type="ECO:0000259" key="7">
    <source>
        <dbReference type="PROSITE" id="PS50048"/>
    </source>
</evidence>
<evidence type="ECO:0000256" key="5">
    <source>
        <dbReference type="ARBA" id="ARBA00023163"/>
    </source>
</evidence>
<gene>
    <name evidence="8" type="ORF">FB567DRAFT_619870</name>
</gene>
<dbReference type="InterPro" id="IPR052360">
    <property type="entry name" value="Transcr_Regulatory_Proteins"/>
</dbReference>
<dbReference type="Gene3D" id="4.10.240.10">
    <property type="entry name" value="Zn(2)-C6 fungal-type DNA-binding domain"/>
    <property type="match status" value="1"/>
</dbReference>
<reference evidence="8" key="1">
    <citation type="journal article" date="2021" name="Nat. Commun.">
        <title>Genetic determinants of endophytism in the Arabidopsis root mycobiome.</title>
        <authorList>
            <person name="Mesny F."/>
            <person name="Miyauchi S."/>
            <person name="Thiergart T."/>
            <person name="Pickel B."/>
            <person name="Atanasova L."/>
            <person name="Karlsson M."/>
            <person name="Huettel B."/>
            <person name="Barry K.W."/>
            <person name="Haridas S."/>
            <person name="Chen C."/>
            <person name="Bauer D."/>
            <person name="Andreopoulos W."/>
            <person name="Pangilinan J."/>
            <person name="LaButti K."/>
            <person name="Riley R."/>
            <person name="Lipzen A."/>
            <person name="Clum A."/>
            <person name="Drula E."/>
            <person name="Henrissat B."/>
            <person name="Kohler A."/>
            <person name="Grigoriev I.V."/>
            <person name="Martin F.M."/>
            <person name="Hacquard S."/>
        </authorList>
    </citation>
    <scope>NUCLEOTIDE SEQUENCE</scope>
    <source>
        <strain evidence="8">MPI-SDFR-AT-0120</strain>
    </source>
</reference>
<keyword evidence="6" id="KW-0539">Nucleus</keyword>
<dbReference type="Pfam" id="PF00172">
    <property type="entry name" value="Zn_clus"/>
    <property type="match status" value="1"/>
</dbReference>
<evidence type="ECO:0000256" key="1">
    <source>
        <dbReference type="ARBA" id="ARBA00022723"/>
    </source>
</evidence>
<dbReference type="Proteomes" id="UP000813461">
    <property type="component" value="Unassembled WGS sequence"/>
</dbReference>
<dbReference type="OrthoDB" id="2593732at2759"/>
<organism evidence="8 9">
    <name type="scientific">Paraphoma chrysanthemicola</name>
    <dbReference type="NCBI Taxonomy" id="798071"/>
    <lineage>
        <taxon>Eukaryota</taxon>
        <taxon>Fungi</taxon>
        <taxon>Dikarya</taxon>
        <taxon>Ascomycota</taxon>
        <taxon>Pezizomycotina</taxon>
        <taxon>Dothideomycetes</taxon>
        <taxon>Pleosporomycetidae</taxon>
        <taxon>Pleosporales</taxon>
        <taxon>Pleosporineae</taxon>
        <taxon>Phaeosphaeriaceae</taxon>
        <taxon>Paraphoma</taxon>
    </lineage>
</organism>
<evidence type="ECO:0000256" key="3">
    <source>
        <dbReference type="ARBA" id="ARBA00023015"/>
    </source>
</evidence>
<sequence>MEGEKDCATKLNVGRDDFVRGKRRQRRKAPKTRSGCVTCKIRRVKCGEEKPDCKNCVSTGRKCDGYPQHTDREDQAPASKLNTELVYRDKLAGSKIASSELALAVERPELYHSTSPSTPSDSSSPECANTLPWPSITYSPIPHSMSRAFHYFLHQSSINVAGPLHVHAWHSHVLRMAQKSPTILHAVSALSGLHEQHRCSTISLWNDGRQTWRQYNLAVKQTNSLVAAAQENEKDVVAAREEILTACAIFITIELLLGNLDVAVQHLEGGFSLIQACLSASCVVMPGTRTGTTKTNPPPHLDAQLSNLIGFFARLDLQMMSLLPPDRYAASVPPIHPPSHAVSETCRPLPITLSAHLYHIVKRSLYWIQHHASEVKYASFIPPQFYDAQSSLIGDLERWRIAFKNGECELGDVEGDNITPENAQLFITYHLTSLKLRTALSADERDFSTPESMDSFRALVEHAQIILRQRSCMESQPLFVTLETSTCEPLYYTAIKCRDNDLRRRALELLKLAGSEGVWDGHMMAVIAQHVIDIELQQTEVCTNQAESQTTFHGLQPELNESYAVCSKEDILLSPNIHEANVEACHGELISKVLYEIDTRSQRVEVECGWFSRIKVCWRYEKRTLSWR</sequence>
<dbReference type="SUPFAM" id="SSF57701">
    <property type="entry name" value="Zn2/Cys6 DNA-binding domain"/>
    <property type="match status" value="1"/>
</dbReference>
<evidence type="ECO:0000256" key="2">
    <source>
        <dbReference type="ARBA" id="ARBA00022833"/>
    </source>
</evidence>
<keyword evidence="4" id="KW-0238">DNA-binding</keyword>
<dbReference type="PROSITE" id="PS00463">
    <property type="entry name" value="ZN2_CY6_FUNGAL_1"/>
    <property type="match status" value="1"/>
</dbReference>
<keyword evidence="5" id="KW-0804">Transcription</keyword>
<comment type="caution">
    <text evidence="8">The sequence shown here is derived from an EMBL/GenBank/DDBJ whole genome shotgun (WGS) entry which is preliminary data.</text>
</comment>
<keyword evidence="1" id="KW-0479">Metal-binding</keyword>
<evidence type="ECO:0000313" key="9">
    <source>
        <dbReference type="Proteomes" id="UP000813461"/>
    </source>
</evidence>
<evidence type="ECO:0000313" key="8">
    <source>
        <dbReference type="EMBL" id="KAH7089012.1"/>
    </source>
</evidence>
<dbReference type="InterPro" id="IPR036864">
    <property type="entry name" value="Zn2-C6_fun-type_DNA-bd_sf"/>
</dbReference>
<dbReference type="PANTHER" id="PTHR36206">
    <property type="entry name" value="ASPERCRYPTIN BIOSYNTHESIS CLUSTER-SPECIFIC TRANSCRIPTION REGULATOR ATNN-RELATED"/>
    <property type="match status" value="1"/>
</dbReference>
<protein>
    <recommendedName>
        <fullName evidence="7">Zn(2)-C6 fungal-type domain-containing protein</fullName>
    </recommendedName>
</protein>
<dbReference type="InterPro" id="IPR021858">
    <property type="entry name" value="Fun_TF"/>
</dbReference>